<keyword evidence="13" id="KW-1185">Reference proteome</keyword>
<sequence length="451" mass="48547">MLTSTGVVHTRTSKCLLIGSGAREHCLAWKLAQSSLVGKLYCTPGNGGIRMLSEQTDKVVQLELPVRVEDLFKDVCDFCLSSGVDFVIVGPENPLCDGIADVLSGIGVHCFGPKKTAAILEGSKAYAKEFMIRNNIPTAKFECFRGIEQIEAASSYVRRMWNENAASVVIKASGLAAGKGVIVPETLEEALSAVEKNLKDKIHGSGSAEIIIEERLFGLEVSILALTDGTSVAPLPPSHDYKYVENGDKGPLSGGMGSVCPSSRLSPALFNKIIATIVRPTILAMKKEANLFQGCLYTGIMLTLQGPKVLEYNVRFGDPETQSLIPLIENDLFSLIKSCCLADGTLEAIPISLKPNSVAVSVVMASGGYPYTYRKGYKIEGLFPSTDMEKNVCIFHAGTKRGDDGSILTTSGRVLTVTAIAPVKEEALKMAYNVTAKLEWPDCHYRQDIGL</sequence>
<dbReference type="InterPro" id="IPR020562">
    <property type="entry name" value="PRibGlycinamide_synth_N"/>
</dbReference>
<dbReference type="InterPro" id="IPR000115">
    <property type="entry name" value="PRibGlycinamide_synth"/>
</dbReference>
<dbReference type="Gene3D" id="3.40.50.20">
    <property type="match status" value="1"/>
</dbReference>
<dbReference type="SUPFAM" id="SSF56059">
    <property type="entry name" value="Glutathione synthetase ATP-binding domain-like"/>
    <property type="match status" value="1"/>
</dbReference>
<keyword evidence="3 12" id="KW-0436">Ligase</keyword>
<name>A0ABQ7J8Z1_9APIC</name>
<evidence type="ECO:0000256" key="6">
    <source>
        <dbReference type="ARBA" id="ARBA00022840"/>
    </source>
</evidence>
<organism evidence="12 13">
    <name type="scientific">Cardiosporidium cionae</name>
    <dbReference type="NCBI Taxonomy" id="476202"/>
    <lineage>
        <taxon>Eukaryota</taxon>
        <taxon>Sar</taxon>
        <taxon>Alveolata</taxon>
        <taxon>Apicomplexa</taxon>
        <taxon>Aconoidasida</taxon>
        <taxon>Nephromycida</taxon>
        <taxon>Cardiosporidium</taxon>
    </lineage>
</organism>
<evidence type="ECO:0000256" key="1">
    <source>
        <dbReference type="ARBA" id="ARBA00005174"/>
    </source>
</evidence>
<dbReference type="Gene3D" id="3.30.1490.20">
    <property type="entry name" value="ATP-grasp fold, A domain"/>
    <property type="match status" value="1"/>
</dbReference>
<dbReference type="Proteomes" id="UP000823046">
    <property type="component" value="Unassembled WGS sequence"/>
</dbReference>
<dbReference type="HAMAP" id="MF_00138">
    <property type="entry name" value="GARS"/>
    <property type="match status" value="1"/>
</dbReference>
<dbReference type="PROSITE" id="PS50975">
    <property type="entry name" value="ATP_GRASP"/>
    <property type="match status" value="1"/>
</dbReference>
<comment type="caution">
    <text evidence="12">The sequence shown here is derived from an EMBL/GenBank/DDBJ whole genome shotgun (WGS) entry which is preliminary data.</text>
</comment>
<evidence type="ECO:0000313" key="13">
    <source>
        <dbReference type="Proteomes" id="UP000823046"/>
    </source>
</evidence>
<evidence type="ECO:0000256" key="10">
    <source>
        <dbReference type="PROSITE-ProRule" id="PRU00409"/>
    </source>
</evidence>
<dbReference type="PANTHER" id="PTHR43472:SF1">
    <property type="entry name" value="PHOSPHORIBOSYLAMINE--GLYCINE LIGASE, CHLOROPLASTIC"/>
    <property type="match status" value="1"/>
</dbReference>
<dbReference type="SMART" id="SM01209">
    <property type="entry name" value="GARS_A"/>
    <property type="match status" value="1"/>
</dbReference>
<dbReference type="EMBL" id="JADAQX010000386">
    <property type="protein sequence ID" value="KAF8820440.1"/>
    <property type="molecule type" value="Genomic_DNA"/>
</dbReference>
<comment type="similarity">
    <text evidence="7">Belongs to the GARS family.</text>
</comment>
<dbReference type="Gene3D" id="3.30.470.20">
    <property type="entry name" value="ATP-grasp fold, B domain"/>
    <property type="match status" value="1"/>
</dbReference>
<dbReference type="SMART" id="SM01210">
    <property type="entry name" value="GARS_C"/>
    <property type="match status" value="1"/>
</dbReference>
<evidence type="ECO:0000256" key="8">
    <source>
        <dbReference type="ARBA" id="ARBA00042242"/>
    </source>
</evidence>
<evidence type="ECO:0000313" key="12">
    <source>
        <dbReference type="EMBL" id="KAF8820440.1"/>
    </source>
</evidence>
<dbReference type="PANTHER" id="PTHR43472">
    <property type="entry name" value="PHOSPHORIBOSYLAMINE--GLYCINE LIGASE"/>
    <property type="match status" value="1"/>
</dbReference>
<comment type="pathway">
    <text evidence="1">Purine metabolism; IMP biosynthesis via de novo pathway; N(1)-(5-phospho-D-ribosyl)glycinamide from 5-phospho-alpha-D-ribose 1-diphosphate: step 2/2.</text>
</comment>
<dbReference type="SUPFAM" id="SSF52440">
    <property type="entry name" value="PreATP-grasp domain"/>
    <property type="match status" value="1"/>
</dbReference>
<dbReference type="InterPro" id="IPR020559">
    <property type="entry name" value="PRibGlycinamide_synth_CS"/>
</dbReference>
<reference evidence="12 13" key="1">
    <citation type="journal article" date="2020" name="bioRxiv">
        <title>Metabolic contributions of an alphaproteobacterial endosymbiont in the apicomplexan Cardiosporidium cionae.</title>
        <authorList>
            <person name="Hunter E.S."/>
            <person name="Paight C.J."/>
            <person name="Lane C.E."/>
        </authorList>
    </citation>
    <scope>NUCLEOTIDE SEQUENCE [LARGE SCALE GENOMIC DNA]</scope>
    <source>
        <strain evidence="12">ESH_2018</strain>
    </source>
</reference>
<dbReference type="NCBIfam" id="TIGR00877">
    <property type="entry name" value="purD"/>
    <property type="match status" value="1"/>
</dbReference>
<keyword evidence="4 10" id="KW-0547">Nucleotide-binding</keyword>
<gene>
    <name evidence="12" type="primary">purD</name>
    <name evidence="12" type="ORF">IE077_003177</name>
</gene>
<dbReference type="Gene3D" id="3.90.600.10">
    <property type="entry name" value="Phosphoribosylglycinamide synthetase, C-terminal domain"/>
    <property type="match status" value="1"/>
</dbReference>
<evidence type="ECO:0000256" key="2">
    <source>
        <dbReference type="ARBA" id="ARBA00013255"/>
    </source>
</evidence>
<evidence type="ECO:0000256" key="5">
    <source>
        <dbReference type="ARBA" id="ARBA00022755"/>
    </source>
</evidence>
<dbReference type="EC" id="6.3.4.13" evidence="2"/>
<dbReference type="InterPro" id="IPR020560">
    <property type="entry name" value="PRibGlycinamide_synth_C-dom"/>
</dbReference>
<evidence type="ECO:0000256" key="9">
    <source>
        <dbReference type="ARBA" id="ARBA00042864"/>
    </source>
</evidence>
<keyword evidence="6 10" id="KW-0067">ATP-binding</keyword>
<dbReference type="InterPro" id="IPR020561">
    <property type="entry name" value="PRibGlycinamid_synth_ATP-grasp"/>
</dbReference>
<accession>A0ABQ7J8Z1</accession>
<dbReference type="InterPro" id="IPR013815">
    <property type="entry name" value="ATP_grasp_subdomain_1"/>
</dbReference>
<dbReference type="InterPro" id="IPR011054">
    <property type="entry name" value="Rudment_hybrid_motif"/>
</dbReference>
<evidence type="ECO:0000256" key="3">
    <source>
        <dbReference type="ARBA" id="ARBA00022598"/>
    </source>
</evidence>
<dbReference type="Pfam" id="PF01071">
    <property type="entry name" value="GARS_A"/>
    <property type="match status" value="1"/>
</dbReference>
<proteinExistence type="inferred from homology"/>
<keyword evidence="5" id="KW-0658">Purine biosynthesis</keyword>
<dbReference type="InterPro" id="IPR037123">
    <property type="entry name" value="PRibGlycinamide_synth_C_sf"/>
</dbReference>
<evidence type="ECO:0000259" key="11">
    <source>
        <dbReference type="PROSITE" id="PS50975"/>
    </source>
</evidence>
<dbReference type="Pfam" id="PF02844">
    <property type="entry name" value="GARS_N"/>
    <property type="match status" value="1"/>
</dbReference>
<dbReference type="Pfam" id="PF02843">
    <property type="entry name" value="GARS_C"/>
    <property type="match status" value="1"/>
</dbReference>
<dbReference type="SUPFAM" id="SSF51246">
    <property type="entry name" value="Rudiment single hybrid motif"/>
    <property type="match status" value="1"/>
</dbReference>
<protein>
    <recommendedName>
        <fullName evidence="2">phosphoribosylamine--glycine ligase</fullName>
        <ecNumber evidence="2">6.3.4.13</ecNumber>
    </recommendedName>
    <alternativeName>
        <fullName evidence="8">Glycinamide ribonucleotide synthetase</fullName>
    </alternativeName>
    <alternativeName>
        <fullName evidence="9">Phosphoribosylglycinamide synthetase</fullName>
    </alternativeName>
</protein>
<dbReference type="PROSITE" id="PS00184">
    <property type="entry name" value="GARS"/>
    <property type="match status" value="1"/>
</dbReference>
<evidence type="ECO:0000256" key="4">
    <source>
        <dbReference type="ARBA" id="ARBA00022741"/>
    </source>
</evidence>
<dbReference type="InterPro" id="IPR011761">
    <property type="entry name" value="ATP-grasp"/>
</dbReference>
<evidence type="ECO:0000256" key="7">
    <source>
        <dbReference type="ARBA" id="ARBA00038345"/>
    </source>
</evidence>
<feature type="domain" description="ATP-grasp" evidence="11">
    <location>
        <begin position="128"/>
        <end position="341"/>
    </location>
</feature>
<dbReference type="InterPro" id="IPR016185">
    <property type="entry name" value="PreATP-grasp_dom_sf"/>
</dbReference>
<dbReference type="GO" id="GO:0016874">
    <property type="term" value="F:ligase activity"/>
    <property type="evidence" value="ECO:0007669"/>
    <property type="project" value="UniProtKB-KW"/>
</dbReference>